<evidence type="ECO:0000313" key="1">
    <source>
        <dbReference type="EMBL" id="JAB64745.1"/>
    </source>
</evidence>
<organism evidence="1">
    <name type="scientific">Anoplophora glabripennis</name>
    <name type="common">Asian longhorn beetle</name>
    <name type="synonym">Anoplophora nobilis</name>
    <dbReference type="NCBI Taxonomy" id="217634"/>
    <lineage>
        <taxon>Eukaryota</taxon>
        <taxon>Metazoa</taxon>
        <taxon>Ecdysozoa</taxon>
        <taxon>Arthropoda</taxon>
        <taxon>Hexapoda</taxon>
        <taxon>Insecta</taxon>
        <taxon>Pterygota</taxon>
        <taxon>Neoptera</taxon>
        <taxon>Endopterygota</taxon>
        <taxon>Coleoptera</taxon>
        <taxon>Polyphaga</taxon>
        <taxon>Cucujiformia</taxon>
        <taxon>Chrysomeloidea</taxon>
        <taxon>Cerambycidae</taxon>
        <taxon>Lamiinae</taxon>
        <taxon>Lamiini</taxon>
        <taxon>Anoplophora</taxon>
    </lineage>
</organism>
<sequence length="169" mass="19003">MPPRLSARRLFLVILFFLGVSLLVSLHHRFSWVPSRTTPMQADPEPDDELVVMASVPSIVQNYERVNSEETEPTEKQGRPWFMAGGTEYPTNYKGPPRLFPDQADGDRVVDQLMYVPEDYQGYDTPEKVILAYNGLGPWGQKSGSASFHGCPVNRCTLTDDRSKGVLVK</sequence>
<reference evidence="1" key="1">
    <citation type="submission" date="2013-07" db="EMBL/GenBank/DDBJ databases">
        <title>Midgut Transcriptome Profiling of Anoplphora glabripennis, a Lignocellulose Degrading, Wood-Boring Cerambycid.</title>
        <authorList>
            <person name="Scully E.D."/>
            <person name="Hoover K."/>
            <person name="Carlson J.E."/>
            <person name="Tien M."/>
            <person name="Geib S.M."/>
        </authorList>
    </citation>
    <scope>NUCLEOTIDE SEQUENCE</scope>
</reference>
<proteinExistence type="predicted"/>
<name>V5G3Y4_ANOGL</name>
<protein>
    <submittedName>
        <fullName evidence="1">Glycoprotein 3-alpha-L-fucosyltransferase A</fullName>
    </submittedName>
</protein>
<keyword evidence="1" id="KW-0808">Transferase</keyword>
<accession>V5G3Y4</accession>
<keyword evidence="1" id="KW-0328">Glycosyltransferase</keyword>
<dbReference type="GO" id="GO:0016757">
    <property type="term" value="F:glycosyltransferase activity"/>
    <property type="evidence" value="ECO:0007669"/>
    <property type="project" value="UniProtKB-KW"/>
</dbReference>
<dbReference type="EMBL" id="GALX01003721">
    <property type="protein sequence ID" value="JAB64745.1"/>
    <property type="molecule type" value="Transcribed_RNA"/>
</dbReference>
<gene>
    <name evidence="1" type="primary">FUCTA</name>
</gene>
<dbReference type="AlphaFoldDB" id="V5G3Y4"/>